<reference evidence="2 3" key="1">
    <citation type="submission" date="2019-04" db="EMBL/GenBank/DDBJ databases">
        <authorList>
            <person name="Van Vliet M D."/>
        </authorList>
    </citation>
    <scope>NUCLEOTIDE SEQUENCE [LARGE SCALE GENOMIC DNA]</scope>
    <source>
        <strain evidence="2 3">F21</strain>
    </source>
</reference>
<keyword evidence="3" id="KW-1185">Reference proteome</keyword>
<gene>
    <name evidence="2" type="ORF">SCARR_04916</name>
</gene>
<name>A0A6C2URQ4_9BACT</name>
<evidence type="ECO:0000313" key="2">
    <source>
        <dbReference type="EMBL" id="VGO22819.1"/>
    </source>
</evidence>
<organism evidence="2 3">
    <name type="scientific">Pontiella sulfatireligans</name>
    <dbReference type="NCBI Taxonomy" id="2750658"/>
    <lineage>
        <taxon>Bacteria</taxon>
        <taxon>Pseudomonadati</taxon>
        <taxon>Kiritimatiellota</taxon>
        <taxon>Kiritimatiellia</taxon>
        <taxon>Kiritimatiellales</taxon>
        <taxon>Pontiellaceae</taxon>
        <taxon>Pontiella</taxon>
    </lineage>
</organism>
<protein>
    <recommendedName>
        <fullName evidence="1">SprT-like domain-containing protein</fullName>
    </recommendedName>
</protein>
<dbReference type="Pfam" id="PF10263">
    <property type="entry name" value="SprT-like"/>
    <property type="match status" value="1"/>
</dbReference>
<proteinExistence type="predicted"/>
<sequence length="209" mass="23874">MLSKTDQLRARFAPDDSVRFKYRRQTVAGILARTNPKRAVVRVDGEEFSVPYELLDPPPGIAEERVQRMESILKTALELVTGHGLKKWRFKFDHSTRRAGCCNYRDKTISIAFSLAQAGSDEDIRDTILHEIAHALVGKRHNHDAVWKAKAMEIGCTGERTHRLQFAPPRWSVTCENRCWTHTAQQRNSRLVCRKCGGKLIYSPYTIPA</sequence>
<feature type="domain" description="SprT-like" evidence="1">
    <location>
        <begin position="67"/>
        <end position="203"/>
    </location>
</feature>
<dbReference type="SMART" id="SM00731">
    <property type="entry name" value="SprT"/>
    <property type="match status" value="1"/>
</dbReference>
<dbReference type="EMBL" id="CAAHFH010000002">
    <property type="protein sequence ID" value="VGO22819.1"/>
    <property type="molecule type" value="Genomic_DNA"/>
</dbReference>
<dbReference type="InterPro" id="IPR006640">
    <property type="entry name" value="SprT-like_domain"/>
</dbReference>
<evidence type="ECO:0000313" key="3">
    <source>
        <dbReference type="Proteomes" id="UP000346198"/>
    </source>
</evidence>
<dbReference type="AlphaFoldDB" id="A0A6C2URQ4"/>
<evidence type="ECO:0000259" key="1">
    <source>
        <dbReference type="SMART" id="SM00731"/>
    </source>
</evidence>
<accession>A0A6C2URQ4</accession>
<dbReference type="Proteomes" id="UP000346198">
    <property type="component" value="Unassembled WGS sequence"/>
</dbReference>
<dbReference type="GO" id="GO:0006950">
    <property type="term" value="P:response to stress"/>
    <property type="evidence" value="ECO:0007669"/>
    <property type="project" value="UniProtKB-ARBA"/>
</dbReference>
<dbReference type="Gene3D" id="3.30.2010.10">
    <property type="entry name" value="Metalloproteases ('zincins'), catalytic domain"/>
    <property type="match status" value="1"/>
</dbReference>
<dbReference type="RefSeq" id="WP_168433572.1">
    <property type="nucleotide sequence ID" value="NZ_CAAHFH010000002.1"/>
</dbReference>